<name>A0ABS8UTT9_DATST</name>
<dbReference type="EMBL" id="JACEIK010002483">
    <property type="protein sequence ID" value="MCD9561469.1"/>
    <property type="molecule type" value="Genomic_DNA"/>
</dbReference>
<keyword evidence="3" id="KW-1185">Reference proteome</keyword>
<evidence type="ECO:0000256" key="1">
    <source>
        <dbReference type="SAM" id="Phobius"/>
    </source>
</evidence>
<proteinExistence type="predicted"/>
<organism evidence="2 3">
    <name type="scientific">Datura stramonium</name>
    <name type="common">Jimsonweed</name>
    <name type="synonym">Common thornapple</name>
    <dbReference type="NCBI Taxonomy" id="4076"/>
    <lineage>
        <taxon>Eukaryota</taxon>
        <taxon>Viridiplantae</taxon>
        <taxon>Streptophyta</taxon>
        <taxon>Embryophyta</taxon>
        <taxon>Tracheophyta</taxon>
        <taxon>Spermatophyta</taxon>
        <taxon>Magnoliopsida</taxon>
        <taxon>eudicotyledons</taxon>
        <taxon>Gunneridae</taxon>
        <taxon>Pentapetalae</taxon>
        <taxon>asterids</taxon>
        <taxon>lamiids</taxon>
        <taxon>Solanales</taxon>
        <taxon>Solanaceae</taxon>
        <taxon>Solanoideae</taxon>
        <taxon>Datureae</taxon>
        <taxon>Datura</taxon>
    </lineage>
</organism>
<feature type="transmembrane region" description="Helical" evidence="1">
    <location>
        <begin position="47"/>
        <end position="63"/>
    </location>
</feature>
<dbReference type="Proteomes" id="UP000823775">
    <property type="component" value="Unassembled WGS sequence"/>
</dbReference>
<protein>
    <submittedName>
        <fullName evidence="2">Uncharacterized protein</fullName>
    </submittedName>
</protein>
<gene>
    <name evidence="2" type="ORF">HAX54_020592</name>
</gene>
<reference evidence="2 3" key="1">
    <citation type="journal article" date="2021" name="BMC Genomics">
        <title>Datura genome reveals duplications of psychoactive alkaloid biosynthetic genes and high mutation rate following tissue culture.</title>
        <authorList>
            <person name="Rajewski A."/>
            <person name="Carter-House D."/>
            <person name="Stajich J."/>
            <person name="Litt A."/>
        </authorList>
    </citation>
    <scope>NUCLEOTIDE SEQUENCE [LARGE SCALE GENOMIC DNA]</scope>
    <source>
        <strain evidence="2">AR-01</strain>
    </source>
</reference>
<keyword evidence="1" id="KW-0472">Membrane</keyword>
<accession>A0ABS8UTT9</accession>
<evidence type="ECO:0000313" key="2">
    <source>
        <dbReference type="EMBL" id="MCD9561469.1"/>
    </source>
</evidence>
<sequence>MGKNLNRLGWPWVGFSQWVGQYLNNYEYLHFRWTYDKRRPPAKHSSNAGYLFFCLVLYLWPVLDLHSVDGHRRFP</sequence>
<comment type="caution">
    <text evidence="2">The sequence shown here is derived from an EMBL/GenBank/DDBJ whole genome shotgun (WGS) entry which is preliminary data.</text>
</comment>
<keyword evidence="1" id="KW-1133">Transmembrane helix</keyword>
<keyword evidence="1" id="KW-0812">Transmembrane</keyword>
<evidence type="ECO:0000313" key="3">
    <source>
        <dbReference type="Proteomes" id="UP000823775"/>
    </source>
</evidence>
<feature type="non-terminal residue" evidence="2">
    <location>
        <position position="75"/>
    </location>
</feature>